<sequence length="719" mass="81497">MRRWDRVLPPLVRVAQASRRASASATTIHGSWSEGSAIVSSGASQLRTYSASAEQVSVADTSSSTEATKAQQEQYKRETKKALTDKILLPQYSYHEANEAHDELRQRNLRLQERHYLAIMEKANVEQRYDVVEAHYQVFCDDLEANVVSLHRAAKTAWPHLTSERVQMHRHVLWAMLHGGSTTRFRRMQRFFRRHVLNQRNQINVYESDSLNFLLRMECTLKLSAPTQGTDSANDGWLSRVETILKEMRMLRYNTSYSSSHALFHFLMHRPDVALASVAGTEATQEDTLPTQQEDTLIKVLFELMDAYRRPLDRDSRRISLAISTAASAGRMRVAIALLQDAESRSIPIDAASFAHAVTGADDEEMRMEIAEHYLRAKEHDRLYDDADNHSMKNYLLLYAVHDGNFKQLMELLHEMEFHKIEANNVTVRALFASIARYRAAMRLEETPIDQAQPACPTMLELLNDFPHVLPRTPHSVTSAVLQSLRAGDLDVARLILRTTVWSTDVVVRPEIFSQVMYAFLASPPSPTTHEATIEVEKLYKTQHPDHYATLNAQLLNLCESNQDVATMFAVLDRWQQHAAVGGPLSRRGLQRVFDIVSKQLKNLHHHDADGVRYVVQGDAELSFRAILERYPHIITLDAITLNSAVFRSVTAGLQGDAVTLLQVAHAQQVTLEPTAYKAVVELLRDQSDSLLQECIATMQATDAWTIATARYPELEELL</sequence>
<dbReference type="EMBL" id="SPLM01000113">
    <property type="protein sequence ID" value="TMW57868.1"/>
    <property type="molecule type" value="Genomic_DNA"/>
</dbReference>
<evidence type="ECO:0000313" key="3">
    <source>
        <dbReference type="Proteomes" id="UP000794436"/>
    </source>
</evidence>
<evidence type="ECO:0000256" key="1">
    <source>
        <dbReference type="SAM" id="MobiDB-lite"/>
    </source>
</evidence>
<accession>A0A8K1FGK3</accession>
<feature type="compositionally biased region" description="Polar residues" evidence="1">
    <location>
        <begin position="57"/>
        <end position="73"/>
    </location>
</feature>
<gene>
    <name evidence="2" type="ORF">Poli38472_013342</name>
</gene>
<name>A0A8K1FGK3_PYTOL</name>
<dbReference type="InterPro" id="IPR011990">
    <property type="entry name" value="TPR-like_helical_dom_sf"/>
</dbReference>
<dbReference type="Proteomes" id="UP000794436">
    <property type="component" value="Unassembled WGS sequence"/>
</dbReference>
<keyword evidence="3" id="KW-1185">Reference proteome</keyword>
<reference evidence="2" key="1">
    <citation type="submission" date="2019-03" db="EMBL/GenBank/DDBJ databases">
        <title>Long read genome sequence of the mycoparasitic Pythium oligandrum ATCC 38472 isolated from sugarbeet rhizosphere.</title>
        <authorList>
            <person name="Gaulin E."/>
        </authorList>
    </citation>
    <scope>NUCLEOTIDE SEQUENCE</scope>
    <source>
        <strain evidence="2">ATCC 38472_TT</strain>
    </source>
</reference>
<protein>
    <submittedName>
        <fullName evidence="2">Uncharacterized protein</fullName>
    </submittedName>
</protein>
<comment type="caution">
    <text evidence="2">The sequence shown here is derived from an EMBL/GenBank/DDBJ whole genome shotgun (WGS) entry which is preliminary data.</text>
</comment>
<proteinExistence type="predicted"/>
<evidence type="ECO:0000313" key="2">
    <source>
        <dbReference type="EMBL" id="TMW57868.1"/>
    </source>
</evidence>
<dbReference type="OrthoDB" id="107303at2759"/>
<feature type="region of interest" description="Disordered" evidence="1">
    <location>
        <begin position="57"/>
        <end position="77"/>
    </location>
</feature>
<dbReference type="AlphaFoldDB" id="A0A8K1FGK3"/>
<organism evidence="2 3">
    <name type="scientific">Pythium oligandrum</name>
    <name type="common">Mycoparasitic fungus</name>
    <dbReference type="NCBI Taxonomy" id="41045"/>
    <lineage>
        <taxon>Eukaryota</taxon>
        <taxon>Sar</taxon>
        <taxon>Stramenopiles</taxon>
        <taxon>Oomycota</taxon>
        <taxon>Peronosporomycetes</taxon>
        <taxon>Pythiales</taxon>
        <taxon>Pythiaceae</taxon>
        <taxon>Pythium</taxon>
    </lineage>
</organism>
<dbReference type="Gene3D" id="1.25.40.10">
    <property type="entry name" value="Tetratricopeptide repeat domain"/>
    <property type="match status" value="1"/>
</dbReference>